<dbReference type="GO" id="GO:0005886">
    <property type="term" value="C:plasma membrane"/>
    <property type="evidence" value="ECO:0007669"/>
    <property type="project" value="UniProtKB-SubCell"/>
</dbReference>
<keyword evidence="7" id="KW-0378">Hydrolase</keyword>
<keyword evidence="11" id="KW-0482">Metalloprotease</keyword>
<feature type="transmembrane region" description="Helical" evidence="10">
    <location>
        <begin position="6"/>
        <end position="21"/>
    </location>
</feature>
<dbReference type="PANTHER" id="PTHR36844">
    <property type="entry name" value="PROTEASE PRSW"/>
    <property type="match status" value="1"/>
</dbReference>
<dbReference type="EMBL" id="DQWE01000388">
    <property type="protein sequence ID" value="HDI83753.1"/>
    <property type="molecule type" value="Genomic_DNA"/>
</dbReference>
<keyword evidence="4" id="KW-1003">Cell membrane</keyword>
<evidence type="ECO:0000256" key="1">
    <source>
        <dbReference type="ARBA" id="ARBA00004651"/>
    </source>
</evidence>
<dbReference type="InterPro" id="IPR026898">
    <property type="entry name" value="PrsW"/>
</dbReference>
<sequence length="226" mass="25954">MMYLLLVAVAPVIALIIFFYHKDRYEKEPLSLLIKAFLMGILITVPALFLEQSFAVLFMYTPVTTNILIIFLYAFIGVGLVEEGLKFIGLFGLMYYNREFDEPYDGIMYAVMVSLGFAFIENIFYVFRGGFYVGVLRAFLSIPGHAIFGVFMGYFMGVAKFTGRRKKNLILSFIVPTIVHGLYDFLLMTKIPALAFFIIPLLYFCWVLTFKAVKIQEEKSPFKEDD</sequence>
<evidence type="ECO:0000256" key="10">
    <source>
        <dbReference type="SAM" id="Phobius"/>
    </source>
</evidence>
<accession>A0A7C0VC32</accession>
<organism evidence="11">
    <name type="scientific">candidate division WOR-3 bacterium</name>
    <dbReference type="NCBI Taxonomy" id="2052148"/>
    <lineage>
        <taxon>Bacteria</taxon>
        <taxon>Bacteria division WOR-3</taxon>
    </lineage>
</organism>
<dbReference type="GO" id="GO:0006508">
    <property type="term" value="P:proteolysis"/>
    <property type="evidence" value="ECO:0007669"/>
    <property type="project" value="UniProtKB-KW"/>
</dbReference>
<evidence type="ECO:0000256" key="7">
    <source>
        <dbReference type="ARBA" id="ARBA00022801"/>
    </source>
</evidence>
<evidence type="ECO:0000256" key="6">
    <source>
        <dbReference type="ARBA" id="ARBA00022692"/>
    </source>
</evidence>
<evidence type="ECO:0000256" key="8">
    <source>
        <dbReference type="ARBA" id="ARBA00022989"/>
    </source>
</evidence>
<dbReference type="PANTHER" id="PTHR36844:SF1">
    <property type="entry name" value="PROTEASE PRSW"/>
    <property type="match status" value="1"/>
</dbReference>
<evidence type="ECO:0000256" key="2">
    <source>
        <dbReference type="ARBA" id="ARBA00009165"/>
    </source>
</evidence>
<dbReference type="InterPro" id="IPR023596">
    <property type="entry name" value="Peptidase_PrsW_arch/bac"/>
</dbReference>
<gene>
    <name evidence="11" type="ORF">ENF18_08200</name>
</gene>
<name>A0A7C0VC32_UNCW3</name>
<evidence type="ECO:0000256" key="9">
    <source>
        <dbReference type="ARBA" id="ARBA00023136"/>
    </source>
</evidence>
<evidence type="ECO:0000256" key="5">
    <source>
        <dbReference type="ARBA" id="ARBA00022670"/>
    </source>
</evidence>
<feature type="transmembrane region" description="Helical" evidence="10">
    <location>
        <begin position="139"/>
        <end position="157"/>
    </location>
</feature>
<dbReference type="Proteomes" id="UP000885847">
    <property type="component" value="Unassembled WGS sequence"/>
</dbReference>
<evidence type="ECO:0000256" key="4">
    <source>
        <dbReference type="ARBA" id="ARBA00022475"/>
    </source>
</evidence>
<dbReference type="Pfam" id="PF13367">
    <property type="entry name" value="PrsW-protease"/>
    <property type="match status" value="1"/>
</dbReference>
<dbReference type="GO" id="GO:0008237">
    <property type="term" value="F:metallopeptidase activity"/>
    <property type="evidence" value="ECO:0007669"/>
    <property type="project" value="UniProtKB-KW"/>
</dbReference>
<keyword evidence="9 10" id="KW-0472">Membrane</keyword>
<feature type="transmembrane region" description="Helical" evidence="10">
    <location>
        <begin position="193"/>
        <end position="213"/>
    </location>
</feature>
<feature type="transmembrane region" description="Helical" evidence="10">
    <location>
        <begin position="107"/>
        <end position="127"/>
    </location>
</feature>
<evidence type="ECO:0000256" key="3">
    <source>
        <dbReference type="ARBA" id="ARBA00018997"/>
    </source>
</evidence>
<keyword evidence="6 10" id="KW-0812">Transmembrane</keyword>
<protein>
    <recommendedName>
        <fullName evidence="3">Protease PrsW</fullName>
    </recommendedName>
</protein>
<comment type="subcellular location">
    <subcellularLocation>
        <location evidence="1">Cell membrane</location>
        <topology evidence="1">Multi-pass membrane protein</topology>
    </subcellularLocation>
</comment>
<comment type="similarity">
    <text evidence="2">Belongs to the protease PrsW family.</text>
</comment>
<proteinExistence type="inferred from homology"/>
<reference evidence="11" key="1">
    <citation type="journal article" date="2020" name="mSystems">
        <title>Genome- and Community-Level Interaction Insights into Carbon Utilization and Element Cycling Functions of Hydrothermarchaeota in Hydrothermal Sediment.</title>
        <authorList>
            <person name="Zhou Z."/>
            <person name="Liu Y."/>
            <person name="Xu W."/>
            <person name="Pan J."/>
            <person name="Luo Z.H."/>
            <person name="Li M."/>
        </authorList>
    </citation>
    <scope>NUCLEOTIDE SEQUENCE [LARGE SCALE GENOMIC DNA]</scope>
    <source>
        <strain evidence="11">HyVt-102</strain>
    </source>
</reference>
<keyword evidence="8 10" id="KW-1133">Transmembrane helix</keyword>
<comment type="caution">
    <text evidence="11">The sequence shown here is derived from an EMBL/GenBank/DDBJ whole genome shotgun (WGS) entry which is preliminary data.</text>
</comment>
<dbReference type="PIRSF" id="PIRSF016933">
    <property type="entry name" value="PrsW"/>
    <property type="match status" value="1"/>
</dbReference>
<keyword evidence="5" id="KW-0645">Protease</keyword>
<feature type="transmembrane region" description="Helical" evidence="10">
    <location>
        <begin position="33"/>
        <end position="61"/>
    </location>
</feature>
<feature type="transmembrane region" description="Helical" evidence="10">
    <location>
        <begin position="67"/>
        <end position="95"/>
    </location>
</feature>
<dbReference type="AlphaFoldDB" id="A0A7C0VC32"/>
<evidence type="ECO:0000313" key="11">
    <source>
        <dbReference type="EMBL" id="HDI83753.1"/>
    </source>
</evidence>